<proteinExistence type="predicted"/>
<feature type="compositionally biased region" description="Low complexity" evidence="1">
    <location>
        <begin position="10"/>
        <end position="44"/>
    </location>
</feature>
<reference evidence="2" key="1">
    <citation type="submission" date="2020-04" db="EMBL/GenBank/DDBJ databases">
        <authorList>
            <person name="Alioto T."/>
            <person name="Alioto T."/>
            <person name="Gomez Garrido J."/>
        </authorList>
    </citation>
    <scope>NUCLEOTIDE SEQUENCE</scope>
    <source>
        <strain evidence="2">A484AB</strain>
    </source>
</reference>
<dbReference type="AlphaFoldDB" id="A0A6S7LTK6"/>
<sequence>MSEIEEDGSSADACDGSSADGSRDYGNGSSAYDDGSSADGSSDDAGNNTFDDGLILLYIRDAIMCLNECNRVLDLSYQCPVQYSGGAGRRKLAVTKNQLEYLIDNDFIAKDIASMLNITVRAVHRRFQEFELSIQASYSFISDSDLDTVQISILLGIAECMENVAGEK</sequence>
<feature type="region of interest" description="Disordered" evidence="1">
    <location>
        <begin position="1"/>
        <end position="44"/>
    </location>
</feature>
<comment type="caution">
    <text evidence="2">The sequence shown here is derived from an EMBL/GenBank/DDBJ whole genome shotgun (WGS) entry which is preliminary data.</text>
</comment>
<accession>A0A6S7LTK6</accession>
<dbReference type="OrthoDB" id="2686689at2759"/>
<gene>
    <name evidence="2" type="ORF">PACLA_8A046157</name>
</gene>
<name>A0A6S7LTK6_PARCT</name>
<organism evidence="2 3">
    <name type="scientific">Paramuricea clavata</name>
    <name type="common">Red gorgonian</name>
    <name type="synonym">Violescent sea-whip</name>
    <dbReference type="NCBI Taxonomy" id="317549"/>
    <lineage>
        <taxon>Eukaryota</taxon>
        <taxon>Metazoa</taxon>
        <taxon>Cnidaria</taxon>
        <taxon>Anthozoa</taxon>
        <taxon>Octocorallia</taxon>
        <taxon>Malacalcyonacea</taxon>
        <taxon>Plexauridae</taxon>
        <taxon>Paramuricea</taxon>
    </lineage>
</organism>
<keyword evidence="3" id="KW-1185">Reference proteome</keyword>
<dbReference type="EMBL" id="CACRXK020032520">
    <property type="protein sequence ID" value="CAB4043503.1"/>
    <property type="molecule type" value="Genomic_DNA"/>
</dbReference>
<protein>
    <submittedName>
        <fullName evidence="2">Uncharacterized protein</fullName>
    </submittedName>
</protein>
<evidence type="ECO:0000256" key="1">
    <source>
        <dbReference type="SAM" id="MobiDB-lite"/>
    </source>
</evidence>
<evidence type="ECO:0000313" key="2">
    <source>
        <dbReference type="EMBL" id="CAB4043503.1"/>
    </source>
</evidence>
<dbReference type="Proteomes" id="UP001152795">
    <property type="component" value="Unassembled WGS sequence"/>
</dbReference>
<evidence type="ECO:0000313" key="3">
    <source>
        <dbReference type="Proteomes" id="UP001152795"/>
    </source>
</evidence>